<evidence type="ECO:0000313" key="3">
    <source>
        <dbReference type="Proteomes" id="UP000240410"/>
    </source>
</evidence>
<dbReference type="PANTHER" id="PTHR30093">
    <property type="entry name" value="GENERAL SECRETION PATHWAY PROTEIN G"/>
    <property type="match status" value="1"/>
</dbReference>
<proteinExistence type="predicted"/>
<dbReference type="EMBL" id="PYOJ01000049">
    <property type="protein sequence ID" value="PSV86754.1"/>
    <property type="molecule type" value="Genomic_DNA"/>
</dbReference>
<comment type="caution">
    <text evidence="2">The sequence shown here is derived from an EMBL/GenBank/DDBJ whole genome shotgun (WGS) entry which is preliminary data.</text>
</comment>
<dbReference type="RefSeq" id="WP_045071123.1">
    <property type="nucleotide sequence ID" value="NZ_JADQAT010000019.1"/>
</dbReference>
<reference evidence="2 3" key="1">
    <citation type="submission" date="2018-03" db="EMBL/GenBank/DDBJ databases">
        <title>Whole genome sequencing of Histamine producing bacteria.</title>
        <authorList>
            <person name="Butler K."/>
        </authorList>
    </citation>
    <scope>NUCLEOTIDE SEQUENCE [LARGE SCALE GENOMIC DNA]</scope>
    <source>
        <strain evidence="2 3">ATCC 33979</strain>
    </source>
</reference>
<dbReference type="Gene3D" id="3.30.700.10">
    <property type="entry name" value="Glycoprotein, Type 4 Pilin"/>
    <property type="match status" value="1"/>
</dbReference>
<keyword evidence="1" id="KW-0472">Membrane</keyword>
<gene>
    <name evidence="2" type="ORF">CTM89_20630</name>
</gene>
<keyword evidence="1" id="KW-1133">Transmembrane helix</keyword>
<dbReference type="InterPro" id="IPR012902">
    <property type="entry name" value="N_methyl_site"/>
</dbReference>
<dbReference type="OrthoDB" id="6265993at2"/>
<feature type="transmembrane region" description="Helical" evidence="1">
    <location>
        <begin position="6"/>
        <end position="28"/>
    </location>
</feature>
<dbReference type="PROSITE" id="PS00409">
    <property type="entry name" value="PROKAR_NTER_METHYL"/>
    <property type="match status" value="1"/>
</dbReference>
<sequence>MKRDSGFTLIELIVVIVILGILAVVAAPKFLNIQKDARIASLKGAKGALTSAFSMFSAKVDMPNSKIITKQLGGTSVRFLKINGQEIRINDIDNFPLILLPLYAGDSKDKPLKDIQALADIDLSYDAKSNEGKADFNLVVTGDGGFYIFPKTDRFWSDKGEIKQCSLEYIPATTFNHQTSHFELHLSDC</sequence>
<dbReference type="STRING" id="553611.GCA_001557755_01695"/>
<evidence type="ECO:0000313" key="2">
    <source>
        <dbReference type="EMBL" id="PSV86754.1"/>
    </source>
</evidence>
<dbReference type="PANTHER" id="PTHR30093:SF7">
    <property type="entry name" value="MSHA MAJOR PILIN SUBUNIT MSHA"/>
    <property type="match status" value="1"/>
</dbReference>
<dbReference type="AlphaFoldDB" id="A0A2T3M4E9"/>
<dbReference type="Proteomes" id="UP000240410">
    <property type="component" value="Unassembled WGS sequence"/>
</dbReference>
<dbReference type="InterPro" id="IPR045584">
    <property type="entry name" value="Pilin-like"/>
</dbReference>
<protein>
    <submittedName>
        <fullName evidence="2">Prepilin-type cleavage/methylation domain-containing protein</fullName>
    </submittedName>
</protein>
<dbReference type="Pfam" id="PF07963">
    <property type="entry name" value="N_methyl"/>
    <property type="match status" value="1"/>
</dbReference>
<keyword evidence="1" id="KW-0812">Transmembrane</keyword>
<name>A0A2T3M4E9_PHOLE</name>
<dbReference type="NCBIfam" id="TIGR02532">
    <property type="entry name" value="IV_pilin_GFxxxE"/>
    <property type="match status" value="1"/>
</dbReference>
<dbReference type="SUPFAM" id="SSF54523">
    <property type="entry name" value="Pili subunits"/>
    <property type="match status" value="1"/>
</dbReference>
<organism evidence="2 3">
    <name type="scientific">Photobacterium leiognathi</name>
    <dbReference type="NCBI Taxonomy" id="553611"/>
    <lineage>
        <taxon>Bacteria</taxon>
        <taxon>Pseudomonadati</taxon>
        <taxon>Pseudomonadota</taxon>
        <taxon>Gammaproteobacteria</taxon>
        <taxon>Vibrionales</taxon>
        <taxon>Vibrionaceae</taxon>
        <taxon>Photobacterium</taxon>
    </lineage>
</organism>
<evidence type="ECO:0000256" key="1">
    <source>
        <dbReference type="SAM" id="Phobius"/>
    </source>
</evidence>
<accession>A0A2T3M4E9</accession>